<organism evidence="4 6">
    <name type="scientific">Raoultella ornithinolytica</name>
    <name type="common">Klebsiella ornithinolytica</name>
    <dbReference type="NCBI Taxonomy" id="54291"/>
    <lineage>
        <taxon>Bacteria</taxon>
        <taxon>Pseudomonadati</taxon>
        <taxon>Pseudomonadota</taxon>
        <taxon>Gammaproteobacteria</taxon>
        <taxon>Enterobacterales</taxon>
        <taxon>Enterobacteriaceae</taxon>
        <taxon>Klebsiella/Raoultella group</taxon>
        <taxon>Raoultella</taxon>
    </lineage>
</organism>
<name>A0A1Y6GMX9_RAOOR</name>
<evidence type="ECO:0000259" key="3">
    <source>
        <dbReference type="PROSITE" id="PS51186"/>
    </source>
</evidence>
<dbReference type="eggNOG" id="COG0456">
    <property type="taxonomic scope" value="Bacteria"/>
</dbReference>
<dbReference type="AlphaFoldDB" id="A0A1Y6GMX9"/>
<dbReference type="PANTHER" id="PTHR43420">
    <property type="entry name" value="ACETYLTRANSFERASE"/>
    <property type="match status" value="1"/>
</dbReference>
<dbReference type="PaxDb" id="1286170-RORB6_09780"/>
<sequence>MNIYQAQPKDVDKILPLFLAYREFYDVGTQREQARDFILQRLQLNESTIFFAQIADKVVGFTQLYPLFCSLEMKRIWLLYDLFVDPSSRKQGVAEALIARAGQLAKESDSAFIMLSTATDNTRAQALYEKNGFVRDTDFYVYNKLLTK</sequence>
<keyword evidence="7" id="KW-1185">Reference proteome</keyword>
<proteinExistence type="predicted"/>
<evidence type="ECO:0000313" key="4">
    <source>
        <dbReference type="EMBL" id="PIK84834.1"/>
    </source>
</evidence>
<dbReference type="Proteomes" id="UP000229713">
    <property type="component" value="Unassembled WGS sequence"/>
</dbReference>
<evidence type="ECO:0000256" key="2">
    <source>
        <dbReference type="ARBA" id="ARBA00023315"/>
    </source>
</evidence>
<reference evidence="4 6" key="1">
    <citation type="submission" date="2017-07" db="EMBL/GenBank/DDBJ databases">
        <title>Raoultella ornithinolytica strain HH3 draft genome.</title>
        <authorList>
            <person name="Duceppe M.-O."/>
            <person name="Huang H."/>
            <person name="Phipps-Todd B."/>
        </authorList>
    </citation>
    <scope>NUCLEOTIDE SEQUENCE [LARGE SCALE GENOMIC DNA]</scope>
    <source>
        <strain evidence="4 6">HH3</strain>
    </source>
</reference>
<gene>
    <name evidence="4" type="ORF">CFY86_09050</name>
    <name evidence="5" type="ORF">LM286_16970</name>
</gene>
<dbReference type="SUPFAM" id="SSF55729">
    <property type="entry name" value="Acyl-CoA N-acyltransferases (Nat)"/>
    <property type="match status" value="1"/>
</dbReference>
<protein>
    <submittedName>
        <fullName evidence="4 5">N-acetyltransferase</fullName>
    </submittedName>
</protein>
<dbReference type="GO" id="GO:0016747">
    <property type="term" value="F:acyltransferase activity, transferring groups other than amino-acyl groups"/>
    <property type="evidence" value="ECO:0007669"/>
    <property type="project" value="InterPro"/>
</dbReference>
<dbReference type="CDD" id="cd04301">
    <property type="entry name" value="NAT_SF"/>
    <property type="match status" value="1"/>
</dbReference>
<evidence type="ECO:0000313" key="6">
    <source>
        <dbReference type="Proteomes" id="UP000229713"/>
    </source>
</evidence>
<evidence type="ECO:0000313" key="7">
    <source>
        <dbReference type="Proteomes" id="UP001350972"/>
    </source>
</evidence>
<dbReference type="Proteomes" id="UP001350972">
    <property type="component" value="Chromosome"/>
</dbReference>
<evidence type="ECO:0000256" key="1">
    <source>
        <dbReference type="ARBA" id="ARBA00022679"/>
    </source>
</evidence>
<dbReference type="EMBL" id="CP145163">
    <property type="protein sequence ID" value="WWC10049.1"/>
    <property type="molecule type" value="Genomic_DNA"/>
</dbReference>
<dbReference type="PROSITE" id="PS51186">
    <property type="entry name" value="GNAT"/>
    <property type="match status" value="1"/>
</dbReference>
<dbReference type="InterPro" id="IPR016181">
    <property type="entry name" value="Acyl_CoA_acyltransferase"/>
</dbReference>
<accession>A0A1Y6GMX9</accession>
<feature type="domain" description="N-acetyltransferase" evidence="3">
    <location>
        <begin position="1"/>
        <end position="148"/>
    </location>
</feature>
<dbReference type="InterPro" id="IPR050680">
    <property type="entry name" value="YpeA/RimI_acetyltransf"/>
</dbReference>
<dbReference type="STRING" id="54291.TE10_16040"/>
<reference evidence="5 7" key="2">
    <citation type="submission" date="2024-02" db="EMBL/GenBank/DDBJ databases">
        <title>Tn5403 promotes plasmid rearrangements and degradation of the Klebsiella pneumoniae carbapenemase (KPC) transposon Tn4401.</title>
        <authorList>
            <person name="Sheppard A.E."/>
            <person name="Barry K.E."/>
            <person name="Parikh H.I."/>
            <person name="Vegesana K."/>
            <person name="Sebra R."/>
            <person name="George S."/>
            <person name="Sanderson N.D."/>
            <person name="Stoesser N."/>
            <person name="Eyre D.W."/>
            <person name="Crook D.W."/>
            <person name="Walker A.S."/>
            <person name="Mathers A.J."/>
        </authorList>
    </citation>
    <scope>NUCLEOTIDE SEQUENCE [LARGE SCALE GENOMIC DNA]</scope>
    <source>
        <strain evidence="5 7">CAV1921</strain>
    </source>
</reference>
<dbReference type="EMBL" id="NKYI01000016">
    <property type="protein sequence ID" value="PIK84834.1"/>
    <property type="molecule type" value="Genomic_DNA"/>
</dbReference>
<dbReference type="InterPro" id="IPR000182">
    <property type="entry name" value="GNAT_dom"/>
</dbReference>
<evidence type="ECO:0000313" key="5">
    <source>
        <dbReference type="EMBL" id="WWC10049.1"/>
    </source>
</evidence>
<keyword evidence="2" id="KW-0012">Acyltransferase</keyword>
<dbReference type="Gene3D" id="3.40.630.30">
    <property type="match status" value="1"/>
</dbReference>
<dbReference type="RefSeq" id="WP_004860280.1">
    <property type="nucleotide sequence ID" value="NZ_ABDFAB020000012.1"/>
</dbReference>
<keyword evidence="1 4" id="KW-0808">Transferase</keyword>
<dbReference type="Pfam" id="PF00583">
    <property type="entry name" value="Acetyltransf_1"/>
    <property type="match status" value="1"/>
</dbReference>